<dbReference type="EMBL" id="BEZZ01000226">
    <property type="protein sequence ID" value="GCC28947.1"/>
    <property type="molecule type" value="Genomic_DNA"/>
</dbReference>
<keyword evidence="6" id="KW-1185">Reference proteome</keyword>
<evidence type="ECO:0000313" key="6">
    <source>
        <dbReference type="Proteomes" id="UP000287033"/>
    </source>
</evidence>
<evidence type="ECO:0000256" key="3">
    <source>
        <dbReference type="SAM" id="MobiDB-lite"/>
    </source>
</evidence>
<dbReference type="PRINTS" id="PR00007">
    <property type="entry name" value="COMPLEMNTC1Q"/>
</dbReference>
<feature type="region of interest" description="Disordered" evidence="3">
    <location>
        <begin position="237"/>
        <end position="257"/>
    </location>
</feature>
<dbReference type="PANTHER" id="PTHR15427">
    <property type="entry name" value="EMILIN ELASTIN MICROFIBRIL INTERFACE-LOCATED PROTEIN ELASTIN MICROFIBRIL INTERFACER"/>
    <property type="match status" value="1"/>
</dbReference>
<feature type="compositionally biased region" description="Basic and acidic residues" evidence="3">
    <location>
        <begin position="176"/>
        <end position="188"/>
    </location>
</feature>
<dbReference type="AlphaFoldDB" id="A0A401SEV3"/>
<reference evidence="5 6" key="1">
    <citation type="journal article" date="2018" name="Nat. Ecol. Evol.">
        <title>Shark genomes provide insights into elasmobranch evolution and the origin of vertebrates.</title>
        <authorList>
            <person name="Hara Y"/>
            <person name="Yamaguchi K"/>
            <person name="Onimaru K"/>
            <person name="Kadota M"/>
            <person name="Koyanagi M"/>
            <person name="Keeley SD"/>
            <person name="Tatsumi K"/>
            <person name="Tanaka K"/>
            <person name="Motone F"/>
            <person name="Kageyama Y"/>
            <person name="Nozu R"/>
            <person name="Adachi N"/>
            <person name="Nishimura O"/>
            <person name="Nakagawa R"/>
            <person name="Tanegashima C"/>
            <person name="Kiyatake I"/>
            <person name="Matsumoto R"/>
            <person name="Murakumo K"/>
            <person name="Nishida K"/>
            <person name="Terakita A"/>
            <person name="Kuratani S"/>
            <person name="Sato K"/>
            <person name="Hyodo S Kuraku.S."/>
        </authorList>
    </citation>
    <scope>NUCLEOTIDE SEQUENCE [LARGE SCALE GENOMIC DNA]</scope>
</reference>
<accession>A0A401SEV3</accession>
<dbReference type="InterPro" id="IPR001073">
    <property type="entry name" value="C1q_dom"/>
</dbReference>
<dbReference type="PROSITE" id="PS50871">
    <property type="entry name" value="C1Q"/>
    <property type="match status" value="1"/>
</dbReference>
<dbReference type="InterPro" id="IPR050392">
    <property type="entry name" value="Collagen/C1q_domain"/>
</dbReference>
<dbReference type="PANTHER" id="PTHR15427:SF54">
    <property type="entry name" value="C1Q DOMAIN-CONTAINING PROTEIN"/>
    <property type="match status" value="1"/>
</dbReference>
<dbReference type="SMART" id="SM00110">
    <property type="entry name" value="C1Q"/>
    <property type="match status" value="1"/>
</dbReference>
<feature type="compositionally biased region" description="Polar residues" evidence="3">
    <location>
        <begin position="67"/>
        <end position="76"/>
    </location>
</feature>
<dbReference type="GO" id="GO:0005576">
    <property type="term" value="C:extracellular region"/>
    <property type="evidence" value="ECO:0007669"/>
    <property type="project" value="UniProtKB-SubCell"/>
</dbReference>
<dbReference type="Gene3D" id="2.60.120.40">
    <property type="match status" value="1"/>
</dbReference>
<organism evidence="5 6">
    <name type="scientific">Chiloscyllium punctatum</name>
    <name type="common">Brownbanded bambooshark</name>
    <name type="synonym">Hemiscyllium punctatum</name>
    <dbReference type="NCBI Taxonomy" id="137246"/>
    <lineage>
        <taxon>Eukaryota</taxon>
        <taxon>Metazoa</taxon>
        <taxon>Chordata</taxon>
        <taxon>Craniata</taxon>
        <taxon>Vertebrata</taxon>
        <taxon>Chondrichthyes</taxon>
        <taxon>Elasmobranchii</taxon>
        <taxon>Galeomorphii</taxon>
        <taxon>Galeoidea</taxon>
        <taxon>Orectolobiformes</taxon>
        <taxon>Hemiscylliidae</taxon>
        <taxon>Chiloscyllium</taxon>
    </lineage>
</organism>
<evidence type="ECO:0000259" key="4">
    <source>
        <dbReference type="PROSITE" id="PS50871"/>
    </source>
</evidence>
<evidence type="ECO:0000256" key="2">
    <source>
        <dbReference type="ARBA" id="ARBA00022525"/>
    </source>
</evidence>
<gene>
    <name evidence="5" type="ORF">chiPu_0007381</name>
</gene>
<dbReference type="STRING" id="137246.A0A401SEV3"/>
<name>A0A401SEV3_CHIPU</name>
<sequence>MPKRLRSYDILLNTSLPEMLHTFMIILPMLASRLYAQNGTSLADSDSGRIFLPMEQGDFGSRESESPDPTASSETETTFSDLVTMTDSGFQENETNVLITISSPEVTPLTTNENNEAETTAHMDSKINGLSGIKENNILEVPAPGFKENNALNNSNALGVPGPKNNPAKCCPLGSKGEKSHQGADRDFGSSQNSSSGETEHFERNHEEESNIELPDSSKEIHSQEEIRKVFRREIAPSTFSEPEGSQASEGSSSTEGIIETDQQEVTKLLSPSNEKNGCATAQAFSVGLMGQIELSLIGTPVKFQNIFFNEQQLYNTSSGTFIAEVSGIYLFIYNVIVSEWKLTIGFFMNGVNILNTSSVQVNGNIGSASASLILNLSNGDEIWLGLVNSGGGTQMTHSSTSTFSGFLLIL</sequence>
<feature type="region of interest" description="Disordered" evidence="3">
    <location>
        <begin position="45"/>
        <end position="76"/>
    </location>
</feature>
<dbReference type="Proteomes" id="UP000287033">
    <property type="component" value="Unassembled WGS sequence"/>
</dbReference>
<feature type="compositionally biased region" description="Polar residues" evidence="3">
    <location>
        <begin position="238"/>
        <end position="248"/>
    </location>
</feature>
<comment type="caution">
    <text evidence="5">The sequence shown here is derived from an EMBL/GenBank/DDBJ whole genome shotgun (WGS) entry which is preliminary data.</text>
</comment>
<dbReference type="SUPFAM" id="SSF49842">
    <property type="entry name" value="TNF-like"/>
    <property type="match status" value="1"/>
</dbReference>
<keyword evidence="2" id="KW-0964">Secreted</keyword>
<dbReference type="Pfam" id="PF00386">
    <property type="entry name" value="C1q"/>
    <property type="match status" value="1"/>
</dbReference>
<protein>
    <recommendedName>
        <fullName evidence="4">C1q domain-containing protein</fullName>
    </recommendedName>
</protein>
<evidence type="ECO:0000256" key="1">
    <source>
        <dbReference type="ARBA" id="ARBA00004613"/>
    </source>
</evidence>
<feature type="domain" description="C1q" evidence="4">
    <location>
        <begin position="278"/>
        <end position="411"/>
    </location>
</feature>
<feature type="region of interest" description="Disordered" evidence="3">
    <location>
        <begin position="152"/>
        <end position="223"/>
    </location>
</feature>
<dbReference type="InterPro" id="IPR008983">
    <property type="entry name" value="Tumour_necrosis_fac-like_dom"/>
</dbReference>
<proteinExistence type="predicted"/>
<feature type="compositionally biased region" description="Basic and acidic residues" evidence="3">
    <location>
        <begin position="198"/>
        <end position="209"/>
    </location>
</feature>
<evidence type="ECO:0000313" key="5">
    <source>
        <dbReference type="EMBL" id="GCC28947.1"/>
    </source>
</evidence>
<comment type="subcellular location">
    <subcellularLocation>
        <location evidence="1">Secreted</location>
    </subcellularLocation>
</comment>